<accession>A0A485K670</accession>
<evidence type="ECO:0000313" key="5">
    <source>
        <dbReference type="Proteomes" id="UP000332933"/>
    </source>
</evidence>
<organism evidence="4 5">
    <name type="scientific">Aphanomyces stellatus</name>
    <dbReference type="NCBI Taxonomy" id="120398"/>
    <lineage>
        <taxon>Eukaryota</taxon>
        <taxon>Sar</taxon>
        <taxon>Stramenopiles</taxon>
        <taxon>Oomycota</taxon>
        <taxon>Saprolegniomycetes</taxon>
        <taxon>Saprolegniales</taxon>
        <taxon>Verrucalvaceae</taxon>
        <taxon>Aphanomyces</taxon>
    </lineage>
</organism>
<evidence type="ECO:0000256" key="2">
    <source>
        <dbReference type="SAM" id="MobiDB-lite"/>
    </source>
</evidence>
<feature type="compositionally biased region" description="Low complexity" evidence="2">
    <location>
        <begin position="13"/>
        <end position="32"/>
    </location>
</feature>
<dbReference type="AlphaFoldDB" id="A0A485K670"/>
<dbReference type="OrthoDB" id="127656at2759"/>
<reference evidence="4 5" key="1">
    <citation type="submission" date="2019-03" db="EMBL/GenBank/DDBJ databases">
        <authorList>
            <person name="Gaulin E."/>
            <person name="Dumas B."/>
        </authorList>
    </citation>
    <scope>NUCLEOTIDE SEQUENCE [LARGE SCALE GENOMIC DNA]</scope>
    <source>
        <strain evidence="4">CBS 568.67</strain>
    </source>
</reference>
<proteinExistence type="predicted"/>
<dbReference type="EMBL" id="CAADRA010000048">
    <property type="protein sequence ID" value="VFT78021.1"/>
    <property type="molecule type" value="Genomic_DNA"/>
</dbReference>
<reference evidence="3" key="2">
    <citation type="submission" date="2019-06" db="EMBL/GenBank/DDBJ databases">
        <title>Genomics analysis of Aphanomyces spp. identifies a new class of oomycete effector associated with host adaptation.</title>
        <authorList>
            <person name="Gaulin E."/>
        </authorList>
    </citation>
    <scope>NUCLEOTIDE SEQUENCE</scope>
    <source>
        <strain evidence="3">CBS 578.67</strain>
    </source>
</reference>
<evidence type="ECO:0000313" key="3">
    <source>
        <dbReference type="EMBL" id="KAF0719798.1"/>
    </source>
</evidence>
<evidence type="ECO:0000256" key="1">
    <source>
        <dbReference type="SAM" id="Coils"/>
    </source>
</evidence>
<name>A0A485K670_9STRA</name>
<keyword evidence="5" id="KW-1185">Reference proteome</keyword>
<dbReference type="EMBL" id="VJMH01000048">
    <property type="protein sequence ID" value="KAF0719798.1"/>
    <property type="molecule type" value="Genomic_DNA"/>
</dbReference>
<sequence length="393" mass="44289">MHHGGSTPNPQWSRGRAATASAAGARDSTTTTGRKRGNGSTGAPFAANAASQWKQLRQTVAQQTPEALQSGVKSPIRIGHLCAEDKQKVGKLIRQLMKVGGENEGLRKELDEAKLVQDQLHADRADLQTKLAHALEMLKTYQSRMQRFESESEMERTKMAATRAALEERDVQIARLEDHVGDLKQSLQVQTLDHNETLRTERRRMALDMEATQDELMVERRQRLVLAEQVREMEAARQQMTTVVKDTMSQDDLSSMLDDADDKVRGIVMQWKRRLDAVAPTTAAAQTQTEHVSHASIGVQCEGETDDDDDRRHPFKDDQLRRMRPMTMASHAMVDDEFYDMSLFDLVHAMEATRLVNDVVDERGRRDSLGPLSAADLDHRIRPAAISRDVEFR</sequence>
<evidence type="ECO:0000313" key="4">
    <source>
        <dbReference type="EMBL" id="VFT78021.1"/>
    </source>
</evidence>
<dbReference type="Proteomes" id="UP000332933">
    <property type="component" value="Unassembled WGS sequence"/>
</dbReference>
<feature type="region of interest" description="Disordered" evidence="2">
    <location>
        <begin position="284"/>
        <end position="315"/>
    </location>
</feature>
<feature type="compositionally biased region" description="Polar residues" evidence="2">
    <location>
        <begin position="49"/>
        <end position="67"/>
    </location>
</feature>
<keyword evidence="1" id="KW-0175">Coiled coil</keyword>
<feature type="compositionally biased region" description="Polar residues" evidence="2">
    <location>
        <begin position="1"/>
        <end position="12"/>
    </location>
</feature>
<feature type="region of interest" description="Disordered" evidence="2">
    <location>
        <begin position="1"/>
        <end position="71"/>
    </location>
</feature>
<gene>
    <name evidence="4" type="primary">Aste57867_797</name>
    <name evidence="3" type="ORF">As57867_000796</name>
    <name evidence="4" type="ORF">ASTE57867_797</name>
</gene>
<protein>
    <submittedName>
        <fullName evidence="4">Aste57867_797 protein</fullName>
    </submittedName>
</protein>
<feature type="coiled-coil region" evidence="1">
    <location>
        <begin position="103"/>
        <end position="151"/>
    </location>
</feature>